<evidence type="ECO:0000256" key="5">
    <source>
        <dbReference type="ARBA" id="ARBA00022989"/>
    </source>
</evidence>
<proteinExistence type="inferred from homology"/>
<evidence type="ECO:0000256" key="3">
    <source>
        <dbReference type="ARBA" id="ARBA00022475"/>
    </source>
</evidence>
<keyword evidence="4 7" id="KW-0812">Transmembrane</keyword>
<feature type="transmembrane region" description="Helical" evidence="7">
    <location>
        <begin position="76"/>
        <end position="95"/>
    </location>
</feature>
<dbReference type="Pfam" id="PF07681">
    <property type="entry name" value="DoxX"/>
    <property type="match status" value="1"/>
</dbReference>
<dbReference type="Proteomes" id="UP000028607">
    <property type="component" value="Unassembled WGS sequence"/>
</dbReference>
<evidence type="ECO:0000256" key="1">
    <source>
        <dbReference type="ARBA" id="ARBA00004651"/>
    </source>
</evidence>
<keyword evidence="6 7" id="KW-0472">Membrane</keyword>
<name>A0A085TV56_9RHOB</name>
<evidence type="ECO:0000313" key="8">
    <source>
        <dbReference type="EMBL" id="KFE34603.1"/>
    </source>
</evidence>
<dbReference type="eggNOG" id="COG2259">
    <property type="taxonomic scope" value="Bacteria"/>
</dbReference>
<evidence type="ECO:0000256" key="4">
    <source>
        <dbReference type="ARBA" id="ARBA00022692"/>
    </source>
</evidence>
<comment type="caution">
    <text evidence="8">The sequence shown here is derived from an EMBL/GenBank/DDBJ whole genome shotgun (WGS) entry which is preliminary data.</text>
</comment>
<feature type="transmembrane region" description="Helical" evidence="7">
    <location>
        <begin position="51"/>
        <end position="69"/>
    </location>
</feature>
<dbReference type="PATRIC" id="fig|1317124.6.peg.2461"/>
<feature type="transmembrane region" description="Helical" evidence="7">
    <location>
        <begin position="115"/>
        <end position="134"/>
    </location>
</feature>
<dbReference type="AlphaFoldDB" id="A0A085TV56"/>
<comment type="similarity">
    <text evidence="2">Belongs to the DoxX family.</text>
</comment>
<reference evidence="9" key="1">
    <citation type="submission" date="2013-04" db="EMBL/GenBank/DDBJ databases">
        <title>Thioclava sp. 13D2W-2 Genome Sequencing.</title>
        <authorList>
            <person name="Lai Q."/>
            <person name="Li G."/>
            <person name="Shao Z."/>
        </authorList>
    </citation>
    <scope>NUCLEOTIDE SEQUENCE [LARGE SCALE GENOMIC DNA]</scope>
    <source>
        <strain evidence="9">13D2W-2</strain>
    </source>
</reference>
<dbReference type="RefSeq" id="WP_238321320.1">
    <property type="nucleotide sequence ID" value="NZ_AQRC01000009.1"/>
</dbReference>
<reference evidence="8 9" key="2">
    <citation type="journal article" date="2015" name="Antonie Van Leeuwenhoek">
        <title>Thioclava indica sp. nov., isolated from surface seawater of the Indian Ocean.</title>
        <authorList>
            <person name="Liu Y."/>
            <person name="Lai Q."/>
            <person name="Du J."/>
            <person name="Xu H."/>
            <person name="Jiang L."/>
            <person name="Shao Z."/>
        </authorList>
    </citation>
    <scope>NUCLEOTIDE SEQUENCE [LARGE SCALE GENOMIC DNA]</scope>
    <source>
        <strain evidence="8 9">13D2W-2</strain>
    </source>
</reference>
<evidence type="ECO:0000313" key="9">
    <source>
        <dbReference type="Proteomes" id="UP000028607"/>
    </source>
</evidence>
<dbReference type="InterPro" id="IPR051907">
    <property type="entry name" value="DoxX-like_oxidoreductase"/>
</dbReference>
<feature type="transmembrane region" description="Helical" evidence="7">
    <location>
        <begin position="12"/>
        <end position="31"/>
    </location>
</feature>
<protein>
    <submittedName>
        <fullName evidence="8">Quinol oxidase subunit</fullName>
    </submittedName>
</protein>
<accession>A0A085TV56</accession>
<evidence type="ECO:0000256" key="7">
    <source>
        <dbReference type="SAM" id="Phobius"/>
    </source>
</evidence>
<sequence length="143" mass="14984">MKDQLMTKLSDLAAPLGRLLLAQIFVIAGFQKITGYAGTQGYMEAMGVPGALLPLVILTEIGGGLALVLGWKTRIVAFLLAGFTLLSGFLFHYLPGLDATGMEAQGQMINFMKNVSIAGGMLMIVSMGAGAFSLDRRGAASRG</sequence>
<gene>
    <name evidence="8" type="ORF">DW2_12150</name>
</gene>
<comment type="subcellular location">
    <subcellularLocation>
        <location evidence="1">Cell membrane</location>
        <topology evidence="1">Multi-pass membrane protein</topology>
    </subcellularLocation>
</comment>
<evidence type="ECO:0000256" key="6">
    <source>
        <dbReference type="ARBA" id="ARBA00023136"/>
    </source>
</evidence>
<dbReference type="EMBL" id="AQRC01000009">
    <property type="protein sequence ID" value="KFE34603.1"/>
    <property type="molecule type" value="Genomic_DNA"/>
</dbReference>
<evidence type="ECO:0000256" key="2">
    <source>
        <dbReference type="ARBA" id="ARBA00006679"/>
    </source>
</evidence>
<keyword evidence="5 7" id="KW-1133">Transmembrane helix</keyword>
<dbReference type="InterPro" id="IPR032808">
    <property type="entry name" value="DoxX"/>
</dbReference>
<organism evidence="8 9">
    <name type="scientific">Thioclava atlantica</name>
    <dbReference type="NCBI Taxonomy" id="1317124"/>
    <lineage>
        <taxon>Bacteria</taxon>
        <taxon>Pseudomonadati</taxon>
        <taxon>Pseudomonadota</taxon>
        <taxon>Alphaproteobacteria</taxon>
        <taxon>Rhodobacterales</taxon>
        <taxon>Paracoccaceae</taxon>
        <taxon>Thioclava</taxon>
    </lineage>
</organism>
<dbReference type="STRING" id="1317124.DW2_12150"/>
<dbReference type="GO" id="GO:0005886">
    <property type="term" value="C:plasma membrane"/>
    <property type="evidence" value="ECO:0007669"/>
    <property type="project" value="UniProtKB-SubCell"/>
</dbReference>
<dbReference type="PANTHER" id="PTHR33452:SF1">
    <property type="entry name" value="INNER MEMBRANE PROTEIN YPHA-RELATED"/>
    <property type="match status" value="1"/>
</dbReference>
<keyword evidence="3" id="KW-1003">Cell membrane</keyword>
<keyword evidence="9" id="KW-1185">Reference proteome</keyword>
<dbReference type="PANTHER" id="PTHR33452">
    <property type="entry name" value="OXIDOREDUCTASE CATD-RELATED"/>
    <property type="match status" value="1"/>
</dbReference>